<organism evidence="3 4">
    <name type="scientific">Ensifer adhaerens</name>
    <name type="common">Sinorhizobium morelense</name>
    <dbReference type="NCBI Taxonomy" id="106592"/>
    <lineage>
        <taxon>Bacteria</taxon>
        <taxon>Pseudomonadati</taxon>
        <taxon>Pseudomonadota</taxon>
        <taxon>Alphaproteobacteria</taxon>
        <taxon>Hyphomicrobiales</taxon>
        <taxon>Rhizobiaceae</taxon>
        <taxon>Sinorhizobium/Ensifer group</taxon>
        <taxon>Ensifer</taxon>
    </lineage>
</organism>
<dbReference type="RefSeq" id="WP_053252786.1">
    <property type="nucleotide sequence ID" value="NZ_LGAP01000039.1"/>
</dbReference>
<dbReference type="Gene3D" id="3.40.190.170">
    <property type="entry name" value="Bacterial extracellular solute-binding protein, family 7"/>
    <property type="match status" value="1"/>
</dbReference>
<dbReference type="NCBIfam" id="NF037995">
    <property type="entry name" value="TRAP_S1"/>
    <property type="match status" value="1"/>
</dbReference>
<sequence length="325" mass="35163">MKTFMLAAAMAALSYCGGANAQEYSLRFSTSQVNPNEPIVKAMKTFSERVEKRSDGRIAITVMTGDQLGAQKKVNEMVMSGASLLSATDYGQLGQFVPDMSILAGPYVYPSLEATDRLFASDLYKELSGKLEAQGIKIIMPNGLFGYRHIISNKPVRSPADLAGVTIRVPSSPIMMATFGSYGARPTELPWGDVYNALQTGVVDAAEGPFGSIAGAKLNETRKVVSKTGHQIMFTAWVASSQFFNSLPEDLQKILLEEGQTIAKELTEMTLETDDAYAKQLADSGVEIVTDVDVPAFVEASRVAYDKVPNITPGIYDRVQKAMAE</sequence>
<name>A0A0L8BFD9_ENSAD</name>
<protein>
    <submittedName>
        <fullName evidence="3">C4-dicarboxylate ABC transporter</fullName>
    </submittedName>
</protein>
<dbReference type="PATRIC" id="fig|106592.7.peg.5535"/>
<dbReference type="InterPro" id="IPR038404">
    <property type="entry name" value="TRAP_DctP_sf"/>
</dbReference>
<dbReference type="CDD" id="cd13669">
    <property type="entry name" value="PBP2_TRAP_TM0322_like"/>
    <property type="match status" value="1"/>
</dbReference>
<evidence type="ECO:0000256" key="1">
    <source>
        <dbReference type="ARBA" id="ARBA00022729"/>
    </source>
</evidence>
<proteinExistence type="predicted"/>
<dbReference type="InterPro" id="IPR018389">
    <property type="entry name" value="DctP_fam"/>
</dbReference>
<dbReference type="Pfam" id="PF03480">
    <property type="entry name" value="DctP"/>
    <property type="match status" value="1"/>
</dbReference>
<reference evidence="4" key="1">
    <citation type="submission" date="2015-07" db="EMBL/GenBank/DDBJ databases">
        <title>Whole genome sequence of an Ensifer adhaerens strain isolated from a cave pool in the Wind Cave National Park.</title>
        <authorList>
            <person name="Eng W.W.H."/>
            <person name="Gan H.M."/>
            <person name="Barton H.A."/>
            <person name="Savka M.A."/>
        </authorList>
    </citation>
    <scope>NUCLEOTIDE SEQUENCE [LARGE SCALE GENOMIC DNA]</scope>
    <source>
        <strain evidence="4">SD006</strain>
    </source>
</reference>
<feature type="chain" id="PRO_5005581021" evidence="2">
    <location>
        <begin position="22"/>
        <end position="325"/>
    </location>
</feature>
<keyword evidence="1 2" id="KW-0732">Signal</keyword>
<feature type="signal peptide" evidence="2">
    <location>
        <begin position="1"/>
        <end position="21"/>
    </location>
</feature>
<dbReference type="SUPFAM" id="SSF53850">
    <property type="entry name" value="Periplasmic binding protein-like II"/>
    <property type="match status" value="1"/>
</dbReference>
<dbReference type="PANTHER" id="PTHR33376:SF3">
    <property type="entry name" value="C4-DICARBOXYLATE-BINDING PROTEIN"/>
    <property type="match status" value="1"/>
</dbReference>
<dbReference type="EMBL" id="LGAP01000039">
    <property type="protein sequence ID" value="KOF13362.1"/>
    <property type="molecule type" value="Genomic_DNA"/>
</dbReference>
<gene>
    <name evidence="3" type="ORF">AC244_31680</name>
</gene>
<evidence type="ECO:0000313" key="3">
    <source>
        <dbReference type="EMBL" id="KOF13362.1"/>
    </source>
</evidence>
<dbReference type="GO" id="GO:0055085">
    <property type="term" value="P:transmembrane transport"/>
    <property type="evidence" value="ECO:0007669"/>
    <property type="project" value="InterPro"/>
</dbReference>
<dbReference type="AlphaFoldDB" id="A0A0L8BFD9"/>
<comment type="caution">
    <text evidence="3">The sequence shown here is derived from an EMBL/GenBank/DDBJ whole genome shotgun (WGS) entry which is preliminary data.</text>
</comment>
<evidence type="ECO:0000313" key="4">
    <source>
        <dbReference type="Proteomes" id="UP000037425"/>
    </source>
</evidence>
<evidence type="ECO:0000256" key="2">
    <source>
        <dbReference type="SAM" id="SignalP"/>
    </source>
</evidence>
<dbReference type="OrthoDB" id="9803763at2"/>
<dbReference type="PANTHER" id="PTHR33376">
    <property type="match status" value="1"/>
</dbReference>
<accession>A0A0L8BFD9</accession>
<dbReference type="Proteomes" id="UP000037425">
    <property type="component" value="Unassembled WGS sequence"/>
</dbReference>